<dbReference type="Proteomes" id="UP000284451">
    <property type="component" value="Unassembled WGS sequence"/>
</dbReference>
<evidence type="ECO:0000313" key="2">
    <source>
        <dbReference type="EMBL" id="RWR30442.1"/>
    </source>
</evidence>
<evidence type="ECO:0000256" key="1">
    <source>
        <dbReference type="SAM" id="SignalP"/>
    </source>
</evidence>
<sequence>MAGTLSRKTALSLCMAFIPTVAAMDIAPAFPFEPFRVTCEDDHLSQQESCVILNRTGKPARAFYVTFASVAPDEPRTVMALLLDDLAPAQAQRLQFSGKKAISVKPLPSPGP</sequence>
<evidence type="ECO:0000313" key="3">
    <source>
        <dbReference type="Proteomes" id="UP000284451"/>
    </source>
</evidence>
<dbReference type="RefSeq" id="WP_128232648.1">
    <property type="nucleotide sequence ID" value="NZ_SAUY01000015.1"/>
</dbReference>
<dbReference type="AlphaFoldDB" id="A0A443KCR8"/>
<name>A0A443KCR8_9RHOB</name>
<feature type="chain" id="PRO_5019328076" evidence="1">
    <location>
        <begin position="24"/>
        <end position="112"/>
    </location>
</feature>
<feature type="signal peptide" evidence="1">
    <location>
        <begin position="1"/>
        <end position="23"/>
    </location>
</feature>
<reference evidence="2 3" key="1">
    <citation type="submission" date="2019-01" db="EMBL/GenBank/DDBJ databases">
        <title>Sinorhodobacter populi sp. nov. isolated from the symptomatic bark tissue of Populus euramericana canker.</title>
        <authorList>
            <person name="Xu G."/>
        </authorList>
    </citation>
    <scope>NUCLEOTIDE SEQUENCE [LARGE SCALE GENOMIC DNA]</scope>
    <source>
        <strain evidence="2 3">07D10-4-3</strain>
    </source>
</reference>
<proteinExistence type="predicted"/>
<accession>A0A443KCR8</accession>
<organism evidence="2 3">
    <name type="scientific">Paenirhodobacter populi</name>
    <dbReference type="NCBI Taxonomy" id="2306993"/>
    <lineage>
        <taxon>Bacteria</taxon>
        <taxon>Pseudomonadati</taxon>
        <taxon>Pseudomonadota</taxon>
        <taxon>Alphaproteobacteria</taxon>
        <taxon>Rhodobacterales</taxon>
        <taxon>Rhodobacter group</taxon>
        <taxon>Paenirhodobacter</taxon>
    </lineage>
</organism>
<protein>
    <submittedName>
        <fullName evidence="2">Uncharacterized protein</fullName>
    </submittedName>
</protein>
<gene>
    <name evidence="2" type="ORF">D2T29_12275</name>
</gene>
<reference evidence="2 3" key="2">
    <citation type="submission" date="2019-01" db="EMBL/GenBank/DDBJ databases">
        <authorList>
            <person name="Li Y."/>
        </authorList>
    </citation>
    <scope>NUCLEOTIDE SEQUENCE [LARGE SCALE GENOMIC DNA]</scope>
    <source>
        <strain evidence="2 3">07D10-4-3</strain>
    </source>
</reference>
<keyword evidence="1" id="KW-0732">Signal</keyword>
<dbReference type="EMBL" id="SAUY01000015">
    <property type="protein sequence ID" value="RWR30442.1"/>
    <property type="molecule type" value="Genomic_DNA"/>
</dbReference>
<comment type="caution">
    <text evidence="2">The sequence shown here is derived from an EMBL/GenBank/DDBJ whole genome shotgun (WGS) entry which is preliminary data.</text>
</comment>